<keyword evidence="2" id="KW-0812">Transmembrane</keyword>
<evidence type="ECO:0000313" key="3">
    <source>
        <dbReference type="EMBL" id="KAJ1146631.1"/>
    </source>
</evidence>
<gene>
    <name evidence="3" type="ORF">NDU88_012895</name>
</gene>
<accession>A0AAV7R1E9</accession>
<keyword evidence="4" id="KW-1185">Reference proteome</keyword>
<reference evidence="3" key="1">
    <citation type="journal article" date="2022" name="bioRxiv">
        <title>Sequencing and chromosome-scale assembly of the giantPleurodeles waltlgenome.</title>
        <authorList>
            <person name="Brown T."/>
            <person name="Elewa A."/>
            <person name="Iarovenko S."/>
            <person name="Subramanian E."/>
            <person name="Araus A.J."/>
            <person name="Petzold A."/>
            <person name="Susuki M."/>
            <person name="Suzuki K.-i.T."/>
            <person name="Hayashi T."/>
            <person name="Toyoda A."/>
            <person name="Oliveira C."/>
            <person name="Osipova E."/>
            <person name="Leigh N.D."/>
            <person name="Simon A."/>
            <person name="Yun M.H."/>
        </authorList>
    </citation>
    <scope>NUCLEOTIDE SEQUENCE</scope>
    <source>
        <strain evidence="3">20211129_DDA</strain>
        <tissue evidence="3">Liver</tissue>
    </source>
</reference>
<protein>
    <submittedName>
        <fullName evidence="3">Uncharacterized protein</fullName>
    </submittedName>
</protein>
<evidence type="ECO:0000313" key="4">
    <source>
        <dbReference type="Proteomes" id="UP001066276"/>
    </source>
</evidence>
<feature type="transmembrane region" description="Helical" evidence="2">
    <location>
        <begin position="77"/>
        <end position="95"/>
    </location>
</feature>
<dbReference type="AlphaFoldDB" id="A0AAV7R1E9"/>
<name>A0AAV7R1E9_PLEWA</name>
<sequence>MDSASDPEDPSEALHPDPPEGEGSDPGAEDHQAAGGEGEDEDEDAFIRLSRRTQSPEAAPWEQRSAKMKVVYLADRAFLGFLALFVCILALELLYKVAYLVPWRVIYRALASWMVAQEEGEELLEL</sequence>
<feature type="region of interest" description="Disordered" evidence="1">
    <location>
        <begin position="1"/>
        <end position="64"/>
    </location>
</feature>
<comment type="caution">
    <text evidence="3">The sequence shown here is derived from an EMBL/GenBank/DDBJ whole genome shotgun (WGS) entry which is preliminary data.</text>
</comment>
<proteinExistence type="predicted"/>
<feature type="compositionally biased region" description="Acidic residues" evidence="1">
    <location>
        <begin position="1"/>
        <end position="11"/>
    </location>
</feature>
<keyword evidence="2" id="KW-0472">Membrane</keyword>
<dbReference type="EMBL" id="JANPWB010000010">
    <property type="protein sequence ID" value="KAJ1146631.1"/>
    <property type="molecule type" value="Genomic_DNA"/>
</dbReference>
<evidence type="ECO:0000256" key="1">
    <source>
        <dbReference type="SAM" id="MobiDB-lite"/>
    </source>
</evidence>
<organism evidence="3 4">
    <name type="scientific">Pleurodeles waltl</name>
    <name type="common">Iberian ribbed newt</name>
    <dbReference type="NCBI Taxonomy" id="8319"/>
    <lineage>
        <taxon>Eukaryota</taxon>
        <taxon>Metazoa</taxon>
        <taxon>Chordata</taxon>
        <taxon>Craniata</taxon>
        <taxon>Vertebrata</taxon>
        <taxon>Euteleostomi</taxon>
        <taxon>Amphibia</taxon>
        <taxon>Batrachia</taxon>
        <taxon>Caudata</taxon>
        <taxon>Salamandroidea</taxon>
        <taxon>Salamandridae</taxon>
        <taxon>Pleurodelinae</taxon>
        <taxon>Pleurodeles</taxon>
    </lineage>
</organism>
<evidence type="ECO:0000256" key="2">
    <source>
        <dbReference type="SAM" id="Phobius"/>
    </source>
</evidence>
<dbReference type="Proteomes" id="UP001066276">
    <property type="component" value="Chromosome 6"/>
</dbReference>
<keyword evidence="2" id="KW-1133">Transmembrane helix</keyword>